<reference evidence="4 5" key="1">
    <citation type="journal article" date="2009" name="Appl. Environ. Microbiol.">
        <title>Metabolic versatility and indigenous origin of the archaeon Thermococcus sibiricus, isolated from a siberian oil reservoir, as revealed by genome analysis.</title>
        <authorList>
            <person name="Mardanov A.V."/>
            <person name="Ravin N.V."/>
            <person name="Svetlitchnyi V.A."/>
            <person name="Beletsky A.V."/>
            <person name="Miroshnichenko M.L."/>
            <person name="Bonch-Osmolovskaya E.A."/>
            <person name="Skryabin K.G."/>
        </authorList>
    </citation>
    <scope>NUCLEOTIDE SEQUENCE [LARGE SCALE GENOMIC DNA]</scope>
    <source>
        <strain evidence="5">DSM 12597 / MM 739</strain>
    </source>
</reference>
<dbReference type="PANTHER" id="PTHR37170">
    <property type="entry name" value="GLUTAREDOXIN-RELATED"/>
    <property type="match status" value="1"/>
</dbReference>
<evidence type="ECO:0000313" key="5">
    <source>
        <dbReference type="Proteomes" id="UP000009079"/>
    </source>
</evidence>
<dbReference type="KEGG" id="tsi:TSIB_1746"/>
<dbReference type="InterPro" id="IPR012336">
    <property type="entry name" value="Thioredoxin-like_fold"/>
</dbReference>
<comment type="similarity">
    <text evidence="1">Belongs to the glutaredoxin family.</text>
</comment>
<feature type="domain" description="Thioredoxin-like fold" evidence="3">
    <location>
        <begin position="41"/>
        <end position="114"/>
    </location>
</feature>
<gene>
    <name evidence="4" type="ordered locus">TSIB_1746</name>
</gene>
<dbReference type="CDD" id="cd02973">
    <property type="entry name" value="TRX_GRX_like"/>
    <property type="match status" value="1"/>
</dbReference>
<evidence type="ECO:0000256" key="2">
    <source>
        <dbReference type="ARBA" id="ARBA00022982"/>
    </source>
</evidence>
<dbReference type="Gene3D" id="3.40.30.10">
    <property type="entry name" value="Glutaredoxin"/>
    <property type="match status" value="1"/>
</dbReference>
<evidence type="ECO:0000259" key="3">
    <source>
        <dbReference type="Pfam" id="PF13192"/>
    </source>
</evidence>
<dbReference type="Pfam" id="PF13192">
    <property type="entry name" value="Thioredoxin_3"/>
    <property type="match status" value="1"/>
</dbReference>
<proteinExistence type="inferred from homology"/>
<dbReference type="eggNOG" id="arCOG01972">
    <property type="taxonomic scope" value="Archaea"/>
</dbReference>
<keyword evidence="2" id="KW-0249">Electron transport</keyword>
<keyword evidence="5" id="KW-1185">Reference proteome</keyword>
<protein>
    <submittedName>
        <fullName evidence="4">Glutaredoxin/thioredoxin-like protein</fullName>
    </submittedName>
</protein>
<evidence type="ECO:0000313" key="4">
    <source>
        <dbReference type="EMBL" id="ACS90797.1"/>
    </source>
</evidence>
<accession>C6A5A2</accession>
<name>C6A5A2_THESM</name>
<dbReference type="HOGENOM" id="CLU_090389_20_2_2"/>
<evidence type="ECO:0000256" key="1">
    <source>
        <dbReference type="ARBA" id="ARBA00007787"/>
    </source>
</evidence>
<organism evidence="4 5">
    <name type="scientific">Thermococcus sibiricus (strain DSM 12597 / MM 739)</name>
    <dbReference type="NCBI Taxonomy" id="604354"/>
    <lineage>
        <taxon>Archaea</taxon>
        <taxon>Methanobacteriati</taxon>
        <taxon>Methanobacteriota</taxon>
        <taxon>Thermococci</taxon>
        <taxon>Thermococcales</taxon>
        <taxon>Thermococcaceae</taxon>
        <taxon>Thermococcus</taxon>
    </lineage>
</organism>
<keyword evidence="2" id="KW-0813">Transport</keyword>
<dbReference type="PANTHER" id="PTHR37170:SF1">
    <property type="entry name" value="GLUTAREDOXIN-LIKE PROTEIN"/>
    <property type="match status" value="1"/>
</dbReference>
<dbReference type="Proteomes" id="UP000009079">
    <property type="component" value="Chromosome"/>
</dbReference>
<dbReference type="SUPFAM" id="SSF52833">
    <property type="entry name" value="Thioredoxin-like"/>
    <property type="match status" value="1"/>
</dbReference>
<dbReference type="EMBL" id="CP001463">
    <property type="protein sequence ID" value="ACS90797.1"/>
    <property type="molecule type" value="Genomic_DNA"/>
</dbReference>
<sequence>MKFSWGEKMDELEMIRRKKMLELMKKAGIIEVKQEKPKVIIEVITSPGCPYCPIAWAMAQEIARKYDGIIAKEISVATPEGQRKAREHNIMGTPTILINNRVEFIGVPNFAEFERRVRQYLSA</sequence>
<dbReference type="AlphaFoldDB" id="C6A5A2"/>
<dbReference type="InterPro" id="IPR036249">
    <property type="entry name" value="Thioredoxin-like_sf"/>
</dbReference>
<dbReference type="STRING" id="604354.TSIB_1746"/>